<dbReference type="PANTHER" id="PTHR46268:SF6">
    <property type="entry name" value="UNIVERSAL STRESS PROTEIN UP12"/>
    <property type="match status" value="1"/>
</dbReference>
<dbReference type="SUPFAM" id="SSF52402">
    <property type="entry name" value="Adenine nucleotide alpha hydrolases-like"/>
    <property type="match status" value="1"/>
</dbReference>
<name>A0A8J7MEY7_9BACT</name>
<keyword evidence="4" id="KW-1185">Reference proteome</keyword>
<dbReference type="PANTHER" id="PTHR46268">
    <property type="entry name" value="STRESS RESPONSE PROTEIN NHAX"/>
    <property type="match status" value="1"/>
</dbReference>
<gene>
    <name evidence="3" type="ORF">JIN82_13325</name>
</gene>
<dbReference type="InterPro" id="IPR014729">
    <property type="entry name" value="Rossmann-like_a/b/a_fold"/>
</dbReference>
<comment type="caution">
    <text evidence="3">The sequence shown here is derived from an EMBL/GenBank/DDBJ whole genome shotgun (WGS) entry which is preliminary data.</text>
</comment>
<dbReference type="InterPro" id="IPR006015">
    <property type="entry name" value="Universal_stress_UspA"/>
</dbReference>
<dbReference type="Pfam" id="PF00582">
    <property type="entry name" value="Usp"/>
    <property type="match status" value="1"/>
</dbReference>
<comment type="similarity">
    <text evidence="1">Belongs to the universal stress protein A family.</text>
</comment>
<evidence type="ECO:0000313" key="4">
    <source>
        <dbReference type="Proteomes" id="UP000624703"/>
    </source>
</evidence>
<sequence>MKRIVAALDFSDTTPLVIAEAGKLARALNETLYLVHVVEAEPVYTAYGFTADEFPAMHEYQAEAAKRGQKRLDQAVEEMGAVGVVTKLLEGSPLFTLLEFVDEIEADMLILGAHGHGWLGSLLLGSVAEGAIRRSKVPIMVVPAPKKKDKQE</sequence>
<evidence type="ECO:0000313" key="3">
    <source>
        <dbReference type="EMBL" id="MBK1792137.1"/>
    </source>
</evidence>
<organism evidence="3 4">
    <name type="scientific">Persicirhabdus sediminis</name>
    <dbReference type="NCBI Taxonomy" id="454144"/>
    <lineage>
        <taxon>Bacteria</taxon>
        <taxon>Pseudomonadati</taxon>
        <taxon>Verrucomicrobiota</taxon>
        <taxon>Verrucomicrobiia</taxon>
        <taxon>Verrucomicrobiales</taxon>
        <taxon>Verrucomicrobiaceae</taxon>
        <taxon>Persicirhabdus</taxon>
    </lineage>
</organism>
<evidence type="ECO:0000259" key="2">
    <source>
        <dbReference type="Pfam" id="PF00582"/>
    </source>
</evidence>
<dbReference type="EMBL" id="JAENIM010000043">
    <property type="protein sequence ID" value="MBK1792137.1"/>
    <property type="molecule type" value="Genomic_DNA"/>
</dbReference>
<dbReference type="PRINTS" id="PR01438">
    <property type="entry name" value="UNVRSLSTRESS"/>
</dbReference>
<dbReference type="AlphaFoldDB" id="A0A8J7MEY7"/>
<proteinExistence type="inferred from homology"/>
<reference evidence="3" key="1">
    <citation type="submission" date="2021-01" db="EMBL/GenBank/DDBJ databases">
        <title>Modified the classification status of verrucomicrobia.</title>
        <authorList>
            <person name="Feng X."/>
        </authorList>
    </citation>
    <scope>NUCLEOTIDE SEQUENCE</scope>
    <source>
        <strain evidence="3">_KCTC 22039</strain>
    </source>
</reference>
<feature type="domain" description="UspA" evidence="2">
    <location>
        <begin position="1"/>
        <end position="143"/>
    </location>
</feature>
<dbReference type="Gene3D" id="3.40.50.620">
    <property type="entry name" value="HUPs"/>
    <property type="match status" value="1"/>
</dbReference>
<dbReference type="InterPro" id="IPR006016">
    <property type="entry name" value="UspA"/>
</dbReference>
<dbReference type="CDD" id="cd00293">
    <property type="entry name" value="USP-like"/>
    <property type="match status" value="1"/>
</dbReference>
<accession>A0A8J7MEY7</accession>
<evidence type="ECO:0000256" key="1">
    <source>
        <dbReference type="ARBA" id="ARBA00008791"/>
    </source>
</evidence>
<dbReference type="RefSeq" id="WP_200312151.1">
    <property type="nucleotide sequence ID" value="NZ_JAENIM010000043.1"/>
</dbReference>
<dbReference type="Proteomes" id="UP000624703">
    <property type="component" value="Unassembled WGS sequence"/>
</dbReference>
<protein>
    <submittedName>
        <fullName evidence="3">Universal stress protein</fullName>
    </submittedName>
</protein>